<dbReference type="Gene3D" id="3.40.50.12780">
    <property type="entry name" value="N-terminal domain of ligase-like"/>
    <property type="match status" value="1"/>
</dbReference>
<dbReference type="EMBL" id="JANCPR020000001">
    <property type="protein sequence ID" value="MDJ1130557.1"/>
    <property type="molecule type" value="Genomic_DNA"/>
</dbReference>
<organism evidence="1 2">
    <name type="scientific">Streptomyces iconiensis</name>
    <dbReference type="NCBI Taxonomy" id="1384038"/>
    <lineage>
        <taxon>Bacteria</taxon>
        <taxon>Bacillati</taxon>
        <taxon>Actinomycetota</taxon>
        <taxon>Actinomycetes</taxon>
        <taxon>Kitasatosporales</taxon>
        <taxon>Streptomycetaceae</taxon>
        <taxon>Streptomyces</taxon>
    </lineage>
</organism>
<comment type="caution">
    <text evidence="1">The sequence shown here is derived from an EMBL/GenBank/DDBJ whole genome shotgun (WGS) entry which is preliminary data.</text>
</comment>
<dbReference type="SUPFAM" id="SSF56801">
    <property type="entry name" value="Acetyl-CoA synthetase-like"/>
    <property type="match status" value="1"/>
</dbReference>
<keyword evidence="2" id="KW-1185">Reference proteome</keyword>
<proteinExistence type="predicted"/>
<evidence type="ECO:0000313" key="2">
    <source>
        <dbReference type="Proteomes" id="UP001214441"/>
    </source>
</evidence>
<evidence type="ECO:0000313" key="1">
    <source>
        <dbReference type="EMBL" id="MDJ1130557.1"/>
    </source>
</evidence>
<reference evidence="1 2" key="1">
    <citation type="submission" date="2023-05" db="EMBL/GenBank/DDBJ databases">
        <title>Streptantibioticus silvisoli sp. nov., acidotolerant actinomycetes 1 from pine litter.</title>
        <authorList>
            <person name="Swiecimska M."/>
            <person name="Golinska P."/>
            <person name="Sangal V."/>
            <person name="Wachnowicz B."/>
            <person name="Goodfellow M."/>
        </authorList>
    </citation>
    <scope>NUCLEOTIDE SEQUENCE [LARGE SCALE GENOMIC DNA]</scope>
    <source>
        <strain evidence="1 2">DSM 42109</strain>
    </source>
</reference>
<accession>A0ABT6ZNV7</accession>
<protein>
    <submittedName>
        <fullName evidence="1">Phenazine antibiotic biosynthesis protein</fullName>
    </submittedName>
</protein>
<dbReference type="InterPro" id="IPR042099">
    <property type="entry name" value="ANL_N_sf"/>
</dbReference>
<name>A0ABT6ZNV7_9ACTN</name>
<sequence>MSTARESVLDLPVDEVPDPEEFIQAAMGWHFGRETGSPFWLERARSLDFDPRRDVRTFDDLALFPNVTGELRDVRAADLVPRGYGDRPRIVGFYESGGTTGAPKRVPLLADWVERIVAWNARNMDLRGDPQGVDWLALVPTGPHMFGELVRRQALLRGGVAFTVDMDPRWVKKCLAAGRTEEAGRYADHLVEQAAFVLETQQIGVLAATPPLLERMARDERLVALINEKVKTIMWSGVHMDPDTRHLLRTQVFPGIGIHGGYGSTTMLGGVDERAGLPDEAPCVVDPYSPYITFSVVNPETGRPVGYGERGQVQLNHLSKSMLLPHNLERDLATRVRQPGNQIGDSLSDIAPAAVFDDQVVAEGVY</sequence>
<gene>
    <name evidence="1" type="ORF">NMN56_001035</name>
</gene>
<dbReference type="RefSeq" id="WP_274039766.1">
    <property type="nucleotide sequence ID" value="NZ_JANCPR020000001.1"/>
</dbReference>
<dbReference type="Proteomes" id="UP001214441">
    <property type="component" value="Unassembled WGS sequence"/>
</dbReference>